<feature type="transmembrane region" description="Helical" evidence="1">
    <location>
        <begin position="105"/>
        <end position="128"/>
    </location>
</feature>
<feature type="transmembrane region" description="Helical" evidence="1">
    <location>
        <begin position="140"/>
        <end position="160"/>
    </location>
</feature>
<dbReference type="NCBIfam" id="TIGR00254">
    <property type="entry name" value="GGDEF"/>
    <property type="match status" value="1"/>
</dbReference>
<evidence type="ECO:0000313" key="4">
    <source>
        <dbReference type="Proteomes" id="UP000624709"/>
    </source>
</evidence>
<dbReference type="CDD" id="cd01949">
    <property type="entry name" value="GGDEF"/>
    <property type="match status" value="1"/>
</dbReference>
<protein>
    <recommendedName>
        <fullName evidence="2">GGDEF domain-containing protein</fullName>
    </recommendedName>
</protein>
<dbReference type="PROSITE" id="PS50887">
    <property type="entry name" value="GGDEF"/>
    <property type="match status" value="1"/>
</dbReference>
<feature type="transmembrane region" description="Helical" evidence="1">
    <location>
        <begin position="203"/>
        <end position="223"/>
    </location>
</feature>
<feature type="transmembrane region" description="Helical" evidence="1">
    <location>
        <begin position="172"/>
        <end position="191"/>
    </location>
</feature>
<keyword evidence="1" id="KW-0472">Membrane</keyword>
<keyword evidence="4" id="KW-1185">Reference proteome</keyword>
<reference evidence="3 4" key="1">
    <citation type="submission" date="2021-01" db="EMBL/GenBank/DDBJ databases">
        <title>Whole genome shotgun sequence of Actinoplanes palleronii NBRC 14916.</title>
        <authorList>
            <person name="Komaki H."/>
            <person name="Tamura T."/>
        </authorList>
    </citation>
    <scope>NUCLEOTIDE SEQUENCE [LARGE SCALE GENOMIC DNA]</scope>
    <source>
        <strain evidence="3 4">NBRC 14916</strain>
    </source>
</reference>
<comment type="caution">
    <text evidence="3">The sequence shown here is derived from an EMBL/GenBank/DDBJ whole genome shotgun (WGS) entry which is preliminary data.</text>
</comment>
<accession>A0ABQ4BPU6</accession>
<dbReference type="InterPro" id="IPR000160">
    <property type="entry name" value="GGDEF_dom"/>
</dbReference>
<dbReference type="RefSeq" id="WP_203830388.1">
    <property type="nucleotide sequence ID" value="NZ_BAAATY010000012.1"/>
</dbReference>
<evidence type="ECO:0000259" key="2">
    <source>
        <dbReference type="PROSITE" id="PS50887"/>
    </source>
</evidence>
<dbReference type="Pfam" id="PF00990">
    <property type="entry name" value="GGDEF"/>
    <property type="match status" value="1"/>
</dbReference>
<dbReference type="Gene3D" id="3.30.70.270">
    <property type="match status" value="1"/>
</dbReference>
<evidence type="ECO:0000313" key="3">
    <source>
        <dbReference type="EMBL" id="GIE72692.1"/>
    </source>
</evidence>
<evidence type="ECO:0000256" key="1">
    <source>
        <dbReference type="SAM" id="Phobius"/>
    </source>
</evidence>
<organism evidence="3 4">
    <name type="scientific">Actinoplanes palleronii</name>
    <dbReference type="NCBI Taxonomy" id="113570"/>
    <lineage>
        <taxon>Bacteria</taxon>
        <taxon>Bacillati</taxon>
        <taxon>Actinomycetota</taxon>
        <taxon>Actinomycetes</taxon>
        <taxon>Micromonosporales</taxon>
        <taxon>Micromonosporaceae</taxon>
        <taxon>Actinoplanes</taxon>
    </lineage>
</organism>
<feature type="domain" description="GGDEF" evidence="2">
    <location>
        <begin position="417"/>
        <end position="545"/>
    </location>
</feature>
<name>A0ABQ4BPU6_9ACTN</name>
<keyword evidence="1" id="KW-0812">Transmembrane</keyword>
<feature type="transmembrane region" description="Helical" evidence="1">
    <location>
        <begin position="16"/>
        <end position="38"/>
    </location>
</feature>
<dbReference type="PANTHER" id="PTHR46663:SF2">
    <property type="entry name" value="GGDEF DOMAIN-CONTAINING PROTEIN"/>
    <property type="match status" value="1"/>
</dbReference>
<dbReference type="PANTHER" id="PTHR46663">
    <property type="entry name" value="DIGUANYLATE CYCLASE DGCT-RELATED"/>
    <property type="match status" value="1"/>
</dbReference>
<sequence length="545" mass="57323">MSKAPRIHLERDGTMLLAGLAAVITVVVLVVAFAPLSLIAAARLSWLTSIAFSAGTLVAARRLVRRLRRGDPARRFWWAICFSAVTSGVGYLVQFVTARGPQQLVLGPVSVTVVGVGTVVVVGVLSTYPLRIRSGQERFCFWLDMATVMICSTAFAWYFTTVDDSPPGLLNVLTGPVAMLVAVFAVAKLLIAGRPPFGPYTGLLGGGAAVIGGVIGVWAPSAAAGGTGHAMLAVSAVGDSLMTAAIWLQWLQPERDAADPHRPRRPYSVLPYLAVACTFVLLVRVSVDRGMDAQSIAVLAGASLSTAVVVMRQVASFADNARLLRELDVTVAELRETGSVLRGALAERDALAARLHDLAYQDSLTGLANRALFHERLAEAFRTSAAAGRDSATAFRDSAAAGRNNATVDRDSAAVDRPVAVMLLDLDKFKPINDDYGHAAGDALLRHVAGRLRSCLRETDTIARLGGDEFAVVLADPLAEDLAALTERVVVAVRQPCLVDGVALAVGASVGTALARAGDSDPDLLLRSADAAMYAVKNGSRSAPR</sequence>
<dbReference type="EMBL" id="BOMS01000154">
    <property type="protein sequence ID" value="GIE72692.1"/>
    <property type="molecule type" value="Genomic_DNA"/>
</dbReference>
<keyword evidence="1" id="KW-1133">Transmembrane helix</keyword>
<dbReference type="InterPro" id="IPR029787">
    <property type="entry name" value="Nucleotide_cyclase"/>
</dbReference>
<proteinExistence type="predicted"/>
<feature type="transmembrane region" description="Helical" evidence="1">
    <location>
        <begin position="44"/>
        <end position="64"/>
    </location>
</feature>
<feature type="transmembrane region" description="Helical" evidence="1">
    <location>
        <begin position="269"/>
        <end position="287"/>
    </location>
</feature>
<feature type="transmembrane region" description="Helical" evidence="1">
    <location>
        <begin position="293"/>
        <end position="315"/>
    </location>
</feature>
<dbReference type="SUPFAM" id="SSF55073">
    <property type="entry name" value="Nucleotide cyclase"/>
    <property type="match status" value="1"/>
</dbReference>
<gene>
    <name evidence="3" type="ORF">Apa02nite_088000</name>
</gene>
<feature type="transmembrane region" description="Helical" evidence="1">
    <location>
        <begin position="76"/>
        <end position="93"/>
    </location>
</feature>
<dbReference type="InterPro" id="IPR052163">
    <property type="entry name" value="DGC-Regulatory_Protein"/>
</dbReference>
<dbReference type="Proteomes" id="UP000624709">
    <property type="component" value="Unassembled WGS sequence"/>
</dbReference>
<dbReference type="SMART" id="SM00267">
    <property type="entry name" value="GGDEF"/>
    <property type="match status" value="1"/>
</dbReference>
<dbReference type="InterPro" id="IPR043128">
    <property type="entry name" value="Rev_trsase/Diguanyl_cyclase"/>
</dbReference>